<evidence type="ECO:0000259" key="7">
    <source>
        <dbReference type="Pfam" id="PF00707"/>
    </source>
</evidence>
<dbReference type="InterPro" id="IPR019813">
    <property type="entry name" value="Translation_initiation_fac3_CS"/>
</dbReference>
<dbReference type="InterPro" id="IPR019815">
    <property type="entry name" value="Translation_initiation_fac_3_C"/>
</dbReference>
<dbReference type="Proteomes" id="UP000032420">
    <property type="component" value="Chromosome I"/>
</dbReference>
<organism evidence="9 10">
    <name type="scientific">Candidatus Johnevansia muelleri</name>
    <dbReference type="NCBI Taxonomy" id="1495769"/>
    <lineage>
        <taxon>Bacteria</taxon>
        <taxon>Pseudomonadati</taxon>
        <taxon>Pseudomonadota</taxon>
        <taxon>Gammaproteobacteria</taxon>
        <taxon>Candidatus Johnevansiales</taxon>
        <taxon>Candidatus Johnevansiaceae</taxon>
        <taxon>Candidatus Johnevansia</taxon>
    </lineage>
</organism>
<evidence type="ECO:0000256" key="1">
    <source>
        <dbReference type="ARBA" id="ARBA00005439"/>
    </source>
</evidence>
<proteinExistence type="inferred from homology"/>
<dbReference type="Pfam" id="PF00707">
    <property type="entry name" value="IF3_C"/>
    <property type="match status" value="1"/>
</dbReference>
<dbReference type="PANTHER" id="PTHR10938:SF0">
    <property type="entry name" value="TRANSLATION INITIATION FACTOR IF-3, MITOCHONDRIAL"/>
    <property type="match status" value="1"/>
</dbReference>
<keyword evidence="4" id="KW-0963">Cytoplasm</keyword>
<evidence type="ECO:0000256" key="6">
    <source>
        <dbReference type="RuleBase" id="RU000646"/>
    </source>
</evidence>
<dbReference type="InterPro" id="IPR036787">
    <property type="entry name" value="T_IF-3_N_sf"/>
</dbReference>
<evidence type="ECO:0000313" key="9">
    <source>
        <dbReference type="EMBL" id="CDZ16440.1"/>
    </source>
</evidence>
<evidence type="ECO:0000256" key="2">
    <source>
        <dbReference type="ARBA" id="ARBA00022540"/>
    </source>
</evidence>
<dbReference type="GO" id="GO:0016020">
    <property type="term" value="C:membrane"/>
    <property type="evidence" value="ECO:0007669"/>
    <property type="project" value="TreeGrafter"/>
</dbReference>
<evidence type="ECO:0000256" key="3">
    <source>
        <dbReference type="ARBA" id="ARBA00022917"/>
    </source>
</evidence>
<dbReference type="GO" id="GO:0005829">
    <property type="term" value="C:cytosol"/>
    <property type="evidence" value="ECO:0007669"/>
    <property type="project" value="TreeGrafter"/>
</dbReference>
<keyword evidence="2 4" id="KW-0396">Initiation factor</keyword>
<protein>
    <recommendedName>
        <fullName evidence="4 5">Translation initiation factor IF-3</fullName>
    </recommendedName>
</protein>
<dbReference type="KEGG" id="eme:CEM_173"/>
<sequence>MNNNIRAEKVRLIDNKGEQLGVVDIKDALSRAKSVGLDLVQVSSNTDPVVCKIMNYGKFIFEKKQKLSKPKRHKKMKIKEIKLRPVTDDFDYYVKIRKLIQFIKEGDKIKVTIRFRGREINYKDIVQKIIERIENDLSKVAIIESPAKIEGLQITIIFAPKNF</sequence>
<comment type="subcellular location">
    <subcellularLocation>
        <location evidence="4 6">Cytoplasm</location>
    </subcellularLocation>
</comment>
<dbReference type="InterPro" id="IPR036788">
    <property type="entry name" value="T_IF-3_C_sf"/>
</dbReference>
<feature type="domain" description="Translation initiation factor 3 N-terminal" evidence="8">
    <location>
        <begin position="1"/>
        <end position="68"/>
    </location>
</feature>
<evidence type="ECO:0000256" key="4">
    <source>
        <dbReference type="HAMAP-Rule" id="MF_00080"/>
    </source>
</evidence>
<feature type="domain" description="Translation initiation factor 3 C-terminal" evidence="7">
    <location>
        <begin position="77"/>
        <end position="161"/>
    </location>
</feature>
<comment type="subunit">
    <text evidence="4 6">Monomer.</text>
</comment>
<keyword evidence="10" id="KW-1185">Reference proteome</keyword>
<name>A0A078KHP8_9GAMM</name>
<evidence type="ECO:0000313" key="10">
    <source>
        <dbReference type="Proteomes" id="UP000032420"/>
    </source>
</evidence>
<dbReference type="EMBL" id="LM655252">
    <property type="protein sequence ID" value="CDZ16440.1"/>
    <property type="molecule type" value="Genomic_DNA"/>
</dbReference>
<dbReference type="SUPFAM" id="SSF54364">
    <property type="entry name" value="Translation initiation factor IF3, N-terminal domain"/>
    <property type="match status" value="1"/>
</dbReference>
<dbReference type="GO" id="GO:0032790">
    <property type="term" value="P:ribosome disassembly"/>
    <property type="evidence" value="ECO:0007669"/>
    <property type="project" value="TreeGrafter"/>
</dbReference>
<dbReference type="Gene3D" id="3.10.20.80">
    <property type="entry name" value="Translation initiation factor 3 (IF-3), N-terminal domain"/>
    <property type="match status" value="1"/>
</dbReference>
<comment type="similarity">
    <text evidence="1 4 6">Belongs to the IF-3 family.</text>
</comment>
<comment type="function">
    <text evidence="4 6">IF-3 binds to the 30S ribosomal subunit and shifts the equilibrium between 70S ribosomes and their 50S and 30S subunits in favor of the free subunits, thus enhancing the availability of 30S subunits on which protein synthesis initiation begins.</text>
</comment>
<dbReference type="Gene3D" id="3.30.110.10">
    <property type="entry name" value="Translation initiation factor 3 (IF-3), C-terminal domain"/>
    <property type="match status" value="1"/>
</dbReference>
<gene>
    <name evidence="4 9" type="primary">infC</name>
    <name evidence="9" type="ORF">CEM_173</name>
</gene>
<reference evidence="10" key="1">
    <citation type="submission" date="2014-07" db="EMBL/GenBank/DDBJ databases">
        <authorList>
            <person name="Santos-Garcia D."/>
        </authorList>
    </citation>
    <scope>NUCLEOTIDE SEQUENCE [LARGE SCALE GENOMIC DNA]</scope>
</reference>
<dbReference type="FunFam" id="3.30.110.10:FF:000001">
    <property type="entry name" value="Translation initiation factor IF-3"/>
    <property type="match status" value="1"/>
</dbReference>
<dbReference type="PANTHER" id="PTHR10938">
    <property type="entry name" value="TRANSLATION INITIATION FACTOR IF-3"/>
    <property type="match status" value="1"/>
</dbReference>
<dbReference type="HAMAP" id="MF_00080">
    <property type="entry name" value="IF_3"/>
    <property type="match status" value="1"/>
</dbReference>
<dbReference type="OrthoDB" id="9806014at2"/>
<dbReference type="SUPFAM" id="SSF55200">
    <property type="entry name" value="Translation initiation factor IF3, C-terminal domain"/>
    <property type="match status" value="1"/>
</dbReference>
<evidence type="ECO:0000256" key="5">
    <source>
        <dbReference type="NCBIfam" id="TIGR00168"/>
    </source>
</evidence>
<dbReference type="PATRIC" id="fig|1495769.3.peg.162"/>
<dbReference type="PROSITE" id="PS00938">
    <property type="entry name" value="IF3"/>
    <property type="match status" value="1"/>
</dbReference>
<dbReference type="Pfam" id="PF05198">
    <property type="entry name" value="IF3_N"/>
    <property type="match status" value="1"/>
</dbReference>
<dbReference type="GO" id="GO:0043022">
    <property type="term" value="F:ribosome binding"/>
    <property type="evidence" value="ECO:0007669"/>
    <property type="project" value="TreeGrafter"/>
</dbReference>
<dbReference type="InterPro" id="IPR001288">
    <property type="entry name" value="Translation_initiation_fac_3"/>
</dbReference>
<dbReference type="GO" id="GO:0003743">
    <property type="term" value="F:translation initiation factor activity"/>
    <property type="evidence" value="ECO:0007669"/>
    <property type="project" value="UniProtKB-UniRule"/>
</dbReference>
<accession>A0A078KHP8</accession>
<keyword evidence="3 4" id="KW-0648">Protein biosynthesis</keyword>
<dbReference type="InterPro" id="IPR019814">
    <property type="entry name" value="Translation_initiation_fac_3_N"/>
</dbReference>
<dbReference type="NCBIfam" id="TIGR00168">
    <property type="entry name" value="infC"/>
    <property type="match status" value="1"/>
</dbReference>
<dbReference type="AlphaFoldDB" id="A0A078KHP8"/>
<evidence type="ECO:0000259" key="8">
    <source>
        <dbReference type="Pfam" id="PF05198"/>
    </source>
</evidence>
<dbReference type="HOGENOM" id="CLU_054919_3_2_6"/>
<dbReference type="STRING" id="1495769.CEM_173"/>